<dbReference type="RefSeq" id="WP_106472837.1">
    <property type="nucleotide sequence ID" value="NZ_CP027665.1"/>
</dbReference>
<dbReference type="AlphaFoldDB" id="A0A2S0MRQ3"/>
<evidence type="ECO:0000313" key="2">
    <source>
        <dbReference type="EMBL" id="AVO38526.1"/>
    </source>
</evidence>
<reference evidence="3" key="1">
    <citation type="submission" date="2018-03" db="EMBL/GenBank/DDBJ databases">
        <title>Genomic analysis of the strain SH-1 isolated from shrimp intestine.</title>
        <authorList>
            <person name="Kim Y.-S."/>
            <person name="Kim S.-E."/>
            <person name="Kim K.-H."/>
        </authorList>
    </citation>
    <scope>NUCLEOTIDE SEQUENCE [LARGE SCALE GENOMIC DNA]</scope>
    <source>
        <strain evidence="3">SH-1</strain>
    </source>
</reference>
<dbReference type="Proteomes" id="UP000237655">
    <property type="component" value="Chromosome"/>
</dbReference>
<evidence type="ECO:0000256" key="1">
    <source>
        <dbReference type="SAM" id="MobiDB-lite"/>
    </source>
</evidence>
<dbReference type="SUPFAM" id="SSF47148">
    <property type="entry name" value="Diol dehydratase, gamma subunit"/>
    <property type="match status" value="1"/>
</dbReference>
<protein>
    <submittedName>
        <fullName evidence="2">Glycerol dehydratase</fullName>
    </submittedName>
</protein>
<name>A0A2S0MRQ3_9RHOB</name>
<proteinExistence type="predicted"/>
<dbReference type="EMBL" id="CP027665">
    <property type="protein sequence ID" value="AVO38526.1"/>
    <property type="molecule type" value="Genomic_DNA"/>
</dbReference>
<feature type="region of interest" description="Disordered" evidence="1">
    <location>
        <begin position="1"/>
        <end position="25"/>
    </location>
</feature>
<dbReference type="KEGG" id="thas:C6Y53_13055"/>
<dbReference type="InterPro" id="IPR036091">
    <property type="entry name" value="Prodiol/glycerol_DeHase__sf_su"/>
</dbReference>
<sequence length="142" mass="15806">MSDHRPTARDYPLAETAPDRVTGSRGRTLDELTLQRALSGEIGMEDLRITAGALRAQADVARSVARDALAENFERAAEMTRLPQDEIMAIYELLRPGRARSRDDLAAAAARLRTEFDAPRLAAFVDEAAGLYQKRGLFRTRY</sequence>
<accession>A0A2S0MRQ3</accession>
<organism evidence="2 3">
    <name type="scientific">Pukyongiella litopenaei</name>
    <dbReference type="NCBI Taxonomy" id="2605946"/>
    <lineage>
        <taxon>Bacteria</taxon>
        <taxon>Pseudomonadati</taxon>
        <taxon>Pseudomonadota</taxon>
        <taxon>Alphaproteobacteria</taxon>
        <taxon>Rhodobacterales</taxon>
        <taxon>Paracoccaceae</taxon>
        <taxon>Pukyongiella</taxon>
    </lineage>
</organism>
<dbReference type="InterPro" id="IPR003207">
    <property type="entry name" value="Ppandiol/glycerol_DeHydtase_su"/>
</dbReference>
<keyword evidence="3" id="KW-1185">Reference proteome</keyword>
<dbReference type="Gene3D" id="1.10.1510.20">
    <property type="entry name" value="Propanediol/glycerol dehydratase, small subunit"/>
    <property type="match status" value="1"/>
</dbReference>
<dbReference type="Pfam" id="PF02287">
    <property type="entry name" value="Dehydratase_SU"/>
    <property type="match status" value="1"/>
</dbReference>
<evidence type="ECO:0000313" key="3">
    <source>
        <dbReference type="Proteomes" id="UP000237655"/>
    </source>
</evidence>
<gene>
    <name evidence="2" type="ORF">C6Y53_13055</name>
</gene>